<dbReference type="Proteomes" id="UP001175000">
    <property type="component" value="Unassembled WGS sequence"/>
</dbReference>
<sequence length="281" mass="30733">MRFSLSIFHLFLLLPLTVAVPFGNWQFSSSGSVVAWSGFIKTDEETKHWNKCNDEGPQGCKYVPHVYFQDNSGAIREAVSQNEDWEEGNGGAAVAQAALNSPIAVLNWWEGSSATPVILLFHLDNNGRAVGFAPEDPGSLSVTLLDNEVFLIFQTPQATVDVCRYFWSSTAVCSSQAESWGGALPGTSTAVFRYDAGHPHIYYQGANYPYPTLGQYWDGGKWNTGTMQQAAIPRTQIAAAINRMGKSTPWSGYGANFFSNDNQIYNCLTWSPWDGGLTCGG</sequence>
<evidence type="ECO:0000256" key="1">
    <source>
        <dbReference type="SAM" id="SignalP"/>
    </source>
</evidence>
<keyword evidence="3" id="KW-1185">Reference proteome</keyword>
<organism evidence="2 3">
    <name type="scientific">Immersiella caudata</name>
    <dbReference type="NCBI Taxonomy" id="314043"/>
    <lineage>
        <taxon>Eukaryota</taxon>
        <taxon>Fungi</taxon>
        <taxon>Dikarya</taxon>
        <taxon>Ascomycota</taxon>
        <taxon>Pezizomycotina</taxon>
        <taxon>Sordariomycetes</taxon>
        <taxon>Sordariomycetidae</taxon>
        <taxon>Sordariales</taxon>
        <taxon>Lasiosphaeriaceae</taxon>
        <taxon>Immersiella</taxon>
    </lineage>
</organism>
<evidence type="ECO:0000313" key="2">
    <source>
        <dbReference type="EMBL" id="KAK0619712.1"/>
    </source>
</evidence>
<accession>A0AA39WQG5</accession>
<proteinExistence type="predicted"/>
<dbReference type="SUPFAM" id="SSF89372">
    <property type="entry name" value="Fucose-specific lectin"/>
    <property type="match status" value="1"/>
</dbReference>
<gene>
    <name evidence="2" type="ORF">B0T14DRAFT_566534</name>
</gene>
<comment type="caution">
    <text evidence="2">The sequence shown here is derived from an EMBL/GenBank/DDBJ whole genome shotgun (WGS) entry which is preliminary data.</text>
</comment>
<feature type="signal peptide" evidence="1">
    <location>
        <begin position="1"/>
        <end position="19"/>
    </location>
</feature>
<feature type="chain" id="PRO_5041245379" evidence="1">
    <location>
        <begin position="20"/>
        <end position="281"/>
    </location>
</feature>
<dbReference type="Gene3D" id="2.120.10.70">
    <property type="entry name" value="Fucose-specific lectin"/>
    <property type="match status" value="1"/>
</dbReference>
<protein>
    <submittedName>
        <fullName evidence="2">Uncharacterized protein</fullName>
    </submittedName>
</protein>
<dbReference type="EMBL" id="JAULSU010000004">
    <property type="protein sequence ID" value="KAK0619712.1"/>
    <property type="molecule type" value="Genomic_DNA"/>
</dbReference>
<dbReference type="AlphaFoldDB" id="A0AA39WQG5"/>
<name>A0AA39WQG5_9PEZI</name>
<evidence type="ECO:0000313" key="3">
    <source>
        <dbReference type="Proteomes" id="UP001175000"/>
    </source>
</evidence>
<reference evidence="2" key="1">
    <citation type="submission" date="2023-06" db="EMBL/GenBank/DDBJ databases">
        <title>Genome-scale phylogeny and comparative genomics of the fungal order Sordariales.</title>
        <authorList>
            <consortium name="Lawrence Berkeley National Laboratory"/>
            <person name="Hensen N."/>
            <person name="Bonometti L."/>
            <person name="Westerberg I."/>
            <person name="Brannstrom I.O."/>
            <person name="Guillou S."/>
            <person name="Cros-Aarteil S."/>
            <person name="Calhoun S."/>
            <person name="Haridas S."/>
            <person name="Kuo A."/>
            <person name="Mondo S."/>
            <person name="Pangilinan J."/>
            <person name="Riley R."/>
            <person name="Labutti K."/>
            <person name="Andreopoulos B."/>
            <person name="Lipzen A."/>
            <person name="Chen C."/>
            <person name="Yanf M."/>
            <person name="Daum C."/>
            <person name="Ng V."/>
            <person name="Clum A."/>
            <person name="Steindorff A."/>
            <person name="Ohm R."/>
            <person name="Martin F."/>
            <person name="Silar P."/>
            <person name="Natvig D."/>
            <person name="Lalanne C."/>
            <person name="Gautier V."/>
            <person name="Ament-Velasquez S.L."/>
            <person name="Kruys A."/>
            <person name="Hutchinson M.I."/>
            <person name="Powell A.J."/>
            <person name="Barry K."/>
            <person name="Miller A.N."/>
            <person name="Grigoriev I.V."/>
            <person name="Debuchy R."/>
            <person name="Gladieux P."/>
            <person name="Thoren M.H."/>
            <person name="Johannesson H."/>
        </authorList>
    </citation>
    <scope>NUCLEOTIDE SEQUENCE</scope>
    <source>
        <strain evidence="2">CBS 606.72</strain>
    </source>
</reference>
<keyword evidence="1" id="KW-0732">Signal</keyword>